<dbReference type="SUPFAM" id="SSF47954">
    <property type="entry name" value="Cyclin-like"/>
    <property type="match status" value="1"/>
</dbReference>
<dbReference type="Gene3D" id="1.10.472.10">
    <property type="entry name" value="Cyclin-like"/>
    <property type="match status" value="1"/>
</dbReference>
<organism evidence="1 2">
    <name type="scientific">Encephalitozoon hellem</name>
    <name type="common">Microsporidian parasite</name>
    <dbReference type="NCBI Taxonomy" id="27973"/>
    <lineage>
        <taxon>Eukaryota</taxon>
        <taxon>Fungi</taxon>
        <taxon>Fungi incertae sedis</taxon>
        <taxon>Microsporidia</taxon>
        <taxon>Unikaryonidae</taxon>
        <taxon>Encephalitozoon</taxon>
    </lineage>
</organism>
<dbReference type="InterPro" id="IPR036915">
    <property type="entry name" value="Cyclin-like_sf"/>
</dbReference>
<dbReference type="AlphaFoldDB" id="A0A9Q9F8N8"/>
<accession>A0A9Q9F8N8</accession>
<gene>
    <name evidence="1" type="ORF">GPU96_01g01910</name>
</gene>
<evidence type="ECO:0000313" key="1">
    <source>
        <dbReference type="EMBL" id="UTX42486.1"/>
    </source>
</evidence>
<dbReference type="Proteomes" id="UP001059546">
    <property type="component" value="Chromosome I"/>
</dbReference>
<sequence length="230" mass="26061">MKSLTEKLIMYRKDIMDACINLGLPMTVRSTSIQIFDKTIGKILRDEKEMKDVVYAIVILASKCEEIHGSIDALIKKLPGSNKESILNYESEMFEALDYNFHFPSLYLRMYGVLAMLQEKGAIRIATEAMGTAKTPEDNDGEEPFVYDGKECVVLCIDKLWASSVQKMDKILLLDKESYKEIELVYASLLLPCEVFSSLAFPFSQDNVTKLRSACRDFRFPGQSGNLVHV</sequence>
<reference evidence="1" key="1">
    <citation type="submission" date="2021-05" db="EMBL/GenBank/DDBJ databases">
        <title>Encephalitozoon hellem ATCC 50604 Complete Genome.</title>
        <authorList>
            <person name="Mascarenhas dos Santos A.C."/>
            <person name="Julian A.T."/>
            <person name="Pombert J.-F."/>
        </authorList>
    </citation>
    <scope>NUCLEOTIDE SEQUENCE</scope>
    <source>
        <strain evidence="1">ATCC 50604</strain>
    </source>
</reference>
<evidence type="ECO:0000313" key="2">
    <source>
        <dbReference type="Proteomes" id="UP001059546"/>
    </source>
</evidence>
<protein>
    <submittedName>
        <fullName evidence="1">Cyclin H</fullName>
    </submittedName>
</protein>
<proteinExistence type="predicted"/>
<dbReference type="EMBL" id="CP075147">
    <property type="protein sequence ID" value="UTX42486.1"/>
    <property type="molecule type" value="Genomic_DNA"/>
</dbReference>
<name>A0A9Q9F8N8_ENCHE</name>